<dbReference type="EMBL" id="JBHUKU010000029">
    <property type="protein sequence ID" value="MFD2465174.1"/>
    <property type="molecule type" value="Genomic_DNA"/>
</dbReference>
<dbReference type="Gene3D" id="3.40.50.1820">
    <property type="entry name" value="alpha/beta hydrolase"/>
    <property type="match status" value="1"/>
</dbReference>
<evidence type="ECO:0000256" key="1">
    <source>
        <dbReference type="ARBA" id="ARBA00022801"/>
    </source>
</evidence>
<accession>A0ABW5GWI4</accession>
<feature type="domain" description="Alpha/beta hydrolase fold-3" evidence="2">
    <location>
        <begin position="73"/>
        <end position="280"/>
    </location>
</feature>
<reference evidence="4" key="1">
    <citation type="journal article" date="2019" name="Int. J. Syst. Evol. Microbiol.">
        <title>The Global Catalogue of Microorganisms (GCM) 10K type strain sequencing project: providing services to taxonomists for standard genome sequencing and annotation.</title>
        <authorList>
            <consortium name="The Broad Institute Genomics Platform"/>
            <consortium name="The Broad Institute Genome Sequencing Center for Infectious Disease"/>
            <person name="Wu L."/>
            <person name="Ma J."/>
        </authorList>
    </citation>
    <scope>NUCLEOTIDE SEQUENCE [LARGE SCALE GENOMIC DNA]</scope>
    <source>
        <strain evidence="4">CGMCC 4.7643</strain>
    </source>
</reference>
<dbReference type="InterPro" id="IPR013094">
    <property type="entry name" value="AB_hydrolase_3"/>
</dbReference>
<evidence type="ECO:0000313" key="3">
    <source>
        <dbReference type="EMBL" id="MFD2465174.1"/>
    </source>
</evidence>
<dbReference type="PANTHER" id="PTHR48081:SF8">
    <property type="entry name" value="ALPHA_BETA HYDROLASE FOLD-3 DOMAIN-CONTAINING PROTEIN-RELATED"/>
    <property type="match status" value="1"/>
</dbReference>
<dbReference type="GO" id="GO:0016787">
    <property type="term" value="F:hydrolase activity"/>
    <property type="evidence" value="ECO:0007669"/>
    <property type="project" value="UniProtKB-KW"/>
</dbReference>
<dbReference type="RefSeq" id="WP_345407292.1">
    <property type="nucleotide sequence ID" value="NZ_BAABHG010000022.1"/>
</dbReference>
<dbReference type="Proteomes" id="UP001597419">
    <property type="component" value="Unassembled WGS sequence"/>
</dbReference>
<evidence type="ECO:0000259" key="2">
    <source>
        <dbReference type="Pfam" id="PF07859"/>
    </source>
</evidence>
<name>A0ABW5GWI4_9PSEU</name>
<dbReference type="Pfam" id="PF07859">
    <property type="entry name" value="Abhydrolase_3"/>
    <property type="match status" value="1"/>
</dbReference>
<comment type="caution">
    <text evidence="3">The sequence shown here is derived from an EMBL/GenBank/DDBJ whole genome shotgun (WGS) entry which is preliminary data.</text>
</comment>
<organism evidence="3 4">
    <name type="scientific">Amycolatopsis samaneae</name>
    <dbReference type="NCBI Taxonomy" id="664691"/>
    <lineage>
        <taxon>Bacteria</taxon>
        <taxon>Bacillati</taxon>
        <taxon>Actinomycetota</taxon>
        <taxon>Actinomycetes</taxon>
        <taxon>Pseudonocardiales</taxon>
        <taxon>Pseudonocardiaceae</taxon>
        <taxon>Amycolatopsis</taxon>
    </lineage>
</organism>
<keyword evidence="4" id="KW-1185">Reference proteome</keyword>
<dbReference type="SUPFAM" id="SSF53474">
    <property type="entry name" value="alpha/beta-Hydrolases"/>
    <property type="match status" value="1"/>
</dbReference>
<dbReference type="PANTHER" id="PTHR48081">
    <property type="entry name" value="AB HYDROLASE SUPERFAMILY PROTEIN C4A8.06C"/>
    <property type="match status" value="1"/>
</dbReference>
<dbReference type="InterPro" id="IPR050300">
    <property type="entry name" value="GDXG_lipolytic_enzyme"/>
</dbReference>
<gene>
    <name evidence="3" type="ORF">ACFSYJ_41610</name>
</gene>
<sequence length="322" mass="34928">MELTRVHPGLRRSVRRVPVLPVRWRWLRGLSRAVLRRFPPGAVVAGVRFRDLDADGRAVRVYRPESGASGAGLLWIHGGGFVAGLHTQDHRFCAGLARDLGVVVVSVDYRLAPDDPFPAAIDDCVAGWDWFQRVHAEFGVDPARIAVGGQSAGGGLAACLAQRVHDRGGVRPRAQLLFCPMLDDRTATRTELDARRHWIWPNRDNRFGWSAYLGHEPGRPAEPYASAARREDLAGLPPAWIGVGDIDLFHEEDTAYARRLRAAGVGCELDVVPGAPHGFESWAAAEPVAADFLGRAREWLGRAVASPGPGCSGDRDGAPSSP</sequence>
<dbReference type="InterPro" id="IPR029058">
    <property type="entry name" value="AB_hydrolase_fold"/>
</dbReference>
<evidence type="ECO:0000313" key="4">
    <source>
        <dbReference type="Proteomes" id="UP001597419"/>
    </source>
</evidence>
<keyword evidence="1 3" id="KW-0378">Hydrolase</keyword>
<protein>
    <submittedName>
        <fullName evidence="3">Alpha/beta hydrolase</fullName>
    </submittedName>
</protein>
<proteinExistence type="predicted"/>